<accession>A0A383VBJ5</accession>
<proteinExistence type="predicted"/>
<feature type="domain" description="Complex 1 LYR protein" evidence="2">
    <location>
        <begin position="7"/>
        <end position="55"/>
    </location>
</feature>
<evidence type="ECO:0000313" key="3">
    <source>
        <dbReference type="EMBL" id="SZX61984.1"/>
    </source>
</evidence>
<organism evidence="3 4">
    <name type="scientific">Tetradesmus obliquus</name>
    <name type="common">Green alga</name>
    <name type="synonym">Acutodesmus obliquus</name>
    <dbReference type="NCBI Taxonomy" id="3088"/>
    <lineage>
        <taxon>Eukaryota</taxon>
        <taxon>Viridiplantae</taxon>
        <taxon>Chlorophyta</taxon>
        <taxon>core chlorophytes</taxon>
        <taxon>Chlorophyceae</taxon>
        <taxon>CS clade</taxon>
        <taxon>Sphaeropleales</taxon>
        <taxon>Scenedesmaceae</taxon>
        <taxon>Tetradesmus</taxon>
    </lineage>
</organism>
<gene>
    <name evidence="3" type="ORF">BQ4739_LOCUS2533</name>
</gene>
<evidence type="ECO:0000313" key="4">
    <source>
        <dbReference type="Proteomes" id="UP000256970"/>
    </source>
</evidence>
<dbReference type="Proteomes" id="UP000256970">
    <property type="component" value="Unassembled WGS sequence"/>
</dbReference>
<dbReference type="EMBL" id="FNXT01000187">
    <property type="protein sequence ID" value="SZX61984.1"/>
    <property type="molecule type" value="Genomic_DNA"/>
</dbReference>
<sequence length="132" mass="15026">MQAHKPQVLSRYRELLRLIQRLPSSKAAAARAEAQQTIRQRQHEADPEQQLQHLKELAAKIGFLRITTPRRPGEALDSGSFVLRDGQLVKGSGEQKGTRVADGTMTMEAAQQKNREHYKRFYGKPMAKDMIF</sequence>
<protein>
    <recommendedName>
        <fullName evidence="2">Complex 1 LYR protein domain-containing protein</fullName>
    </recommendedName>
</protein>
<evidence type="ECO:0000256" key="1">
    <source>
        <dbReference type="SAM" id="MobiDB-lite"/>
    </source>
</evidence>
<evidence type="ECO:0000259" key="2">
    <source>
        <dbReference type="Pfam" id="PF05347"/>
    </source>
</evidence>
<dbReference type="Pfam" id="PF05347">
    <property type="entry name" value="Complex1_LYR"/>
    <property type="match status" value="1"/>
</dbReference>
<reference evidence="3 4" key="1">
    <citation type="submission" date="2016-10" db="EMBL/GenBank/DDBJ databases">
        <authorList>
            <person name="Cai Z."/>
        </authorList>
    </citation>
    <scope>NUCLEOTIDE SEQUENCE [LARGE SCALE GENOMIC DNA]</scope>
</reference>
<keyword evidence="4" id="KW-1185">Reference proteome</keyword>
<feature type="region of interest" description="Disordered" evidence="1">
    <location>
        <begin position="30"/>
        <end position="49"/>
    </location>
</feature>
<name>A0A383VBJ5_TETOB</name>
<feature type="compositionally biased region" description="Low complexity" evidence="1">
    <location>
        <begin position="30"/>
        <end position="39"/>
    </location>
</feature>
<dbReference type="AlphaFoldDB" id="A0A383VBJ5"/>
<dbReference type="InterPro" id="IPR008011">
    <property type="entry name" value="Complex1_LYR_dom"/>
</dbReference>